<evidence type="ECO:0000256" key="1">
    <source>
        <dbReference type="ARBA" id="ARBA00004328"/>
    </source>
</evidence>
<keyword evidence="7" id="KW-1238">Degradation of host capsule during virus entry</keyword>
<proteinExistence type="inferred from homology"/>
<evidence type="ECO:0000256" key="7">
    <source>
        <dbReference type="ARBA" id="ARBA00035731"/>
    </source>
</evidence>
<dbReference type="GO" id="GO:0098015">
    <property type="term" value="C:virus tail"/>
    <property type="evidence" value="ECO:0007669"/>
    <property type="project" value="UniProtKB-KW"/>
</dbReference>
<evidence type="ECO:0000259" key="9">
    <source>
        <dbReference type="Pfam" id="PF12708"/>
    </source>
</evidence>
<dbReference type="InterPro" id="IPR005604">
    <property type="entry name" value="Phage_T7_tail_fibre-like_N"/>
</dbReference>
<keyword evidence="4" id="KW-0946">Virion</keyword>
<keyword evidence="5" id="KW-1160">Virus entry into host cell</keyword>
<sequence>MAKLELLSRTQYDANGVQTVWDFNFAGGYILPEHVKAYYEIGSVRTPVTVSLIGANQAYIVPAVPAGAVLTIYRDTPKNRPLVDFVDRGTVSEVALDTVAKQAVFAAAESSDSATTGSVDVAVAAAASAQTSALAAAGSAVSAEVSKEAAEGILASIVSTVSSAVASLYATLAAAAGSALVGFKQMLPGAVARTAETKLRESISVQDFGAKGDGVTDDTAAIQAAINACSGKGLLFPIGAYLVSTSLTLINGIRLLGVGTSTGVSASAIIVNSANYNNAAFAIFTNGTGASLDSVTFENLRMLGGGYGNKFDLSAGARISKISWRGCTFQDNRTAAVSGVNAVNGAGGIFVCAWENNHFINAGKGFFCSGAVNAIRFTGNSFDQQRGQVLHLSSSAPLPSGAITFETNRIEALYTPGSPGAVPCIQFDGNAFGVRILGNYFENTFTTLLSATNCRNIVWDENFNTNDSATPAAIAINDSQISLSDNSTLVGVVVAFTGTTCQMPRNSNNFSYSFVGVYTKMTLADPVSHLGNGGFSLSTFPGVFDAVVNKLKQVAVPATSNTPFTVLSVTGGSSAVLGSRFCAVIKATMLLDAVDSNGGANVISSYDYLITVWGNAGGPMNSSIVLQGATTPPASPTFSVTQQAGATATALNLRANLATAPYAYAGTNCKLTILYSMIATENNSGGITVS</sequence>
<dbReference type="GO" id="GO:0098994">
    <property type="term" value="P:symbiont entry into host cell via disruption of host cell envelope"/>
    <property type="evidence" value="ECO:0007669"/>
    <property type="project" value="UniProtKB-KW"/>
</dbReference>
<dbReference type="InterPro" id="IPR011050">
    <property type="entry name" value="Pectin_lyase_fold/virulence"/>
</dbReference>
<dbReference type="Pfam" id="PF12708">
    <property type="entry name" value="Pect-lyase_RHGA_epim"/>
    <property type="match status" value="1"/>
</dbReference>
<evidence type="ECO:0000256" key="4">
    <source>
        <dbReference type="ARBA" id="ARBA00022844"/>
    </source>
</evidence>
<keyword evidence="3" id="KW-1227">Viral tail protein</keyword>
<dbReference type="Pfam" id="PF03906">
    <property type="entry name" value="Phage_T7_tail"/>
    <property type="match status" value="1"/>
</dbReference>
<dbReference type="EMBL" id="KY981272">
    <property type="protein sequence ID" value="ASJ79281.1"/>
    <property type="molecule type" value="Genomic_DNA"/>
</dbReference>
<dbReference type="Gene3D" id="2.160.20.10">
    <property type="entry name" value="Single-stranded right-handed beta-helix, Pectin lyase-like"/>
    <property type="match status" value="1"/>
</dbReference>
<evidence type="ECO:0000256" key="3">
    <source>
        <dbReference type="ARBA" id="ARBA00022732"/>
    </source>
</evidence>
<evidence type="ECO:0000256" key="6">
    <source>
        <dbReference type="ARBA" id="ARBA00035636"/>
    </source>
</evidence>
<dbReference type="GO" id="GO:0098996">
    <property type="term" value="P:symbiont entry into host cell via disruption of host cell glycocalyx"/>
    <property type="evidence" value="ECO:0007669"/>
    <property type="project" value="UniProtKB-KW"/>
</dbReference>
<evidence type="ECO:0000256" key="2">
    <source>
        <dbReference type="ARBA" id="ARBA00022717"/>
    </source>
</evidence>
<evidence type="ECO:0000313" key="10">
    <source>
        <dbReference type="EMBL" id="ASJ79281.1"/>
    </source>
</evidence>
<feature type="domain" description="Bacteriophage T7 tail fibre protein-like N-terminal" evidence="8">
    <location>
        <begin position="8"/>
        <end position="121"/>
    </location>
</feature>
<keyword evidence="2" id="KW-1235">Degradation of host cell envelope components during virus entry</keyword>
<dbReference type="SUPFAM" id="SSF51126">
    <property type="entry name" value="Pectin lyase-like"/>
    <property type="match status" value="1"/>
</dbReference>
<dbReference type="InterPro" id="IPR012334">
    <property type="entry name" value="Pectin_lyas_fold"/>
</dbReference>
<dbReference type="InterPro" id="IPR024535">
    <property type="entry name" value="RHGA/B-epi-like_pectate_lyase"/>
</dbReference>
<keyword evidence="11" id="KW-1185">Reference proteome</keyword>
<evidence type="ECO:0000256" key="5">
    <source>
        <dbReference type="ARBA" id="ARBA00023296"/>
    </source>
</evidence>
<reference evidence="10 11" key="1">
    <citation type="journal article" date="2018" name="Sci. Rep.">
        <title>Genomic and ecological study of two distinctive freshwater bacteriophages infecting a Comamonadaceae bacterium.</title>
        <authorList>
            <person name="Moon K."/>
            <person name="Kang I."/>
            <person name="Kim S."/>
            <person name="Kim S.J."/>
            <person name="Cho J.C."/>
        </authorList>
    </citation>
    <scope>NUCLEOTIDE SEQUENCE [LARGE SCALE GENOMIC DNA]</scope>
</reference>
<accession>A0A384UX09</accession>
<gene>
    <name evidence="10" type="ORF">P26059B_0005</name>
</gene>
<dbReference type="Proteomes" id="UP000261817">
    <property type="component" value="Segment"/>
</dbReference>
<evidence type="ECO:0000313" key="11">
    <source>
        <dbReference type="Proteomes" id="UP000261817"/>
    </source>
</evidence>
<organism evidence="10 11">
    <name type="scientific">Curvibacter phage P26059B</name>
    <dbReference type="NCBI Taxonomy" id="1983784"/>
    <lineage>
        <taxon>Viruses</taxon>
        <taxon>Duplodnaviria</taxon>
        <taxon>Heunggongvirae</taxon>
        <taxon>Uroviricota</taxon>
        <taxon>Caudoviricetes</taxon>
        <taxon>Autographivirales</taxon>
        <taxon>Autonotataviridae</taxon>
        <taxon>Kalppathivirus</taxon>
        <taxon>Kalppathivirus P26059B</taxon>
    </lineage>
</organism>
<comment type="subcellular location">
    <subcellularLocation>
        <location evidence="1">Virion</location>
    </subcellularLocation>
</comment>
<protein>
    <submittedName>
        <fullName evidence="10">Tail fiber protein</fullName>
    </submittedName>
</protein>
<evidence type="ECO:0000259" key="8">
    <source>
        <dbReference type="Pfam" id="PF03906"/>
    </source>
</evidence>
<name>A0A384UX09_9CAUD</name>
<feature type="domain" description="Rhamnogalacturonase A/B/Epimerase-like pectate lyase" evidence="9">
    <location>
        <begin position="203"/>
        <end position="369"/>
    </location>
</feature>
<comment type="similarity">
    <text evidence="6">In the N-terminal section; belongs to the Teseptimavirus fiber family.</text>
</comment>